<keyword evidence="4" id="KW-0378">Hydrolase</keyword>
<dbReference type="Pfam" id="PF00004">
    <property type="entry name" value="AAA"/>
    <property type="match status" value="1"/>
</dbReference>
<reference evidence="5" key="2">
    <citation type="journal article" date="2017" name="J. Anim. Genet.">
        <title>Multiple reference genome sequences of hot pepper reveal the massive evolution of plant disease resistance genes by retroduplication.</title>
        <authorList>
            <person name="Kim S."/>
            <person name="Park J."/>
            <person name="Yeom S.-I."/>
            <person name="Kim Y.-M."/>
            <person name="Seo E."/>
            <person name="Kim K.-T."/>
            <person name="Kim M.-S."/>
            <person name="Lee J.M."/>
            <person name="Cheong K."/>
            <person name="Shin H.-S."/>
            <person name="Kim S.-B."/>
            <person name="Han K."/>
            <person name="Lee J."/>
            <person name="Park M."/>
            <person name="Lee H.-A."/>
            <person name="Lee H.-Y."/>
            <person name="Lee Y."/>
            <person name="Oh S."/>
            <person name="Lee J.H."/>
            <person name="Choi E."/>
            <person name="Choi E."/>
            <person name="Lee S.E."/>
            <person name="Jeon J."/>
            <person name="Kim H."/>
            <person name="Choi G."/>
            <person name="Song H."/>
            <person name="Lee J."/>
            <person name="Lee S.-C."/>
            <person name="Kwon J.-K."/>
            <person name="Lee H.-Y."/>
            <person name="Koo N."/>
            <person name="Hong Y."/>
            <person name="Kim R.W."/>
            <person name="Kang W.-H."/>
            <person name="Huh J.H."/>
            <person name="Kang B.-C."/>
            <person name="Yang T.-J."/>
            <person name="Lee Y.-H."/>
            <person name="Bennetzen J.L."/>
            <person name="Choi D."/>
        </authorList>
    </citation>
    <scope>NUCLEOTIDE SEQUENCE [LARGE SCALE GENOMIC DNA]</scope>
    <source>
        <strain evidence="5">cv. PBC81</strain>
    </source>
</reference>
<dbReference type="PANTHER" id="PTHR23073">
    <property type="entry name" value="26S PROTEASOME REGULATORY SUBUNIT"/>
    <property type="match status" value="1"/>
</dbReference>
<dbReference type="OrthoDB" id="628205at2759"/>
<dbReference type="InterPro" id="IPR050221">
    <property type="entry name" value="26S_Proteasome_ATPase"/>
</dbReference>
<organism evidence="4 5">
    <name type="scientific">Capsicum baccatum</name>
    <name type="common">Peruvian pepper</name>
    <dbReference type="NCBI Taxonomy" id="33114"/>
    <lineage>
        <taxon>Eukaryota</taxon>
        <taxon>Viridiplantae</taxon>
        <taxon>Streptophyta</taxon>
        <taxon>Embryophyta</taxon>
        <taxon>Tracheophyta</taxon>
        <taxon>Spermatophyta</taxon>
        <taxon>Magnoliopsida</taxon>
        <taxon>eudicotyledons</taxon>
        <taxon>Gunneridae</taxon>
        <taxon>Pentapetalae</taxon>
        <taxon>asterids</taxon>
        <taxon>lamiids</taxon>
        <taxon>Solanales</taxon>
        <taxon>Solanaceae</taxon>
        <taxon>Solanoideae</taxon>
        <taxon>Capsiceae</taxon>
        <taxon>Capsicum</taxon>
    </lineage>
</organism>
<accession>A0A2G2VFN0</accession>
<feature type="domain" description="ATPase AAA-type core" evidence="3">
    <location>
        <begin position="171"/>
        <end position="223"/>
    </location>
</feature>
<evidence type="ECO:0000259" key="3">
    <source>
        <dbReference type="Pfam" id="PF00004"/>
    </source>
</evidence>
<reference evidence="4 5" key="1">
    <citation type="journal article" date="2017" name="Genome Biol.">
        <title>New reference genome sequences of hot pepper reveal the massive evolution of plant disease-resistance genes by retroduplication.</title>
        <authorList>
            <person name="Kim S."/>
            <person name="Park J."/>
            <person name="Yeom S.I."/>
            <person name="Kim Y.M."/>
            <person name="Seo E."/>
            <person name="Kim K.T."/>
            <person name="Kim M.S."/>
            <person name="Lee J.M."/>
            <person name="Cheong K."/>
            <person name="Shin H.S."/>
            <person name="Kim S.B."/>
            <person name="Han K."/>
            <person name="Lee J."/>
            <person name="Park M."/>
            <person name="Lee H.A."/>
            <person name="Lee H.Y."/>
            <person name="Lee Y."/>
            <person name="Oh S."/>
            <person name="Lee J.H."/>
            <person name="Choi E."/>
            <person name="Choi E."/>
            <person name="Lee S.E."/>
            <person name="Jeon J."/>
            <person name="Kim H."/>
            <person name="Choi G."/>
            <person name="Song H."/>
            <person name="Lee J."/>
            <person name="Lee S.C."/>
            <person name="Kwon J.K."/>
            <person name="Lee H.Y."/>
            <person name="Koo N."/>
            <person name="Hong Y."/>
            <person name="Kim R.W."/>
            <person name="Kang W.H."/>
            <person name="Huh J.H."/>
            <person name="Kang B.C."/>
            <person name="Yang T.J."/>
            <person name="Lee Y.H."/>
            <person name="Bennetzen J.L."/>
            <person name="Choi D."/>
        </authorList>
    </citation>
    <scope>NUCLEOTIDE SEQUENCE [LARGE SCALE GENOMIC DNA]</scope>
    <source>
        <strain evidence="5">cv. PBC81</strain>
    </source>
</reference>
<keyword evidence="5" id="KW-1185">Reference proteome</keyword>
<dbReference type="GO" id="GO:0005524">
    <property type="term" value="F:ATP binding"/>
    <property type="evidence" value="ECO:0007669"/>
    <property type="project" value="UniProtKB-KW"/>
</dbReference>
<dbReference type="AlphaFoldDB" id="A0A2G2VFN0"/>
<evidence type="ECO:0000313" key="4">
    <source>
        <dbReference type="EMBL" id="PHT31800.1"/>
    </source>
</evidence>
<dbReference type="InterPro" id="IPR027417">
    <property type="entry name" value="P-loop_NTPase"/>
</dbReference>
<keyword evidence="2" id="KW-0067">ATP-binding</keyword>
<keyword evidence="4" id="KW-0645">Protease</keyword>
<dbReference type="GO" id="GO:0008233">
    <property type="term" value="F:peptidase activity"/>
    <property type="evidence" value="ECO:0007669"/>
    <property type="project" value="UniProtKB-KW"/>
</dbReference>
<dbReference type="Proteomes" id="UP000224567">
    <property type="component" value="Unassembled WGS sequence"/>
</dbReference>
<gene>
    <name evidence="4" type="ORF">CQW23_28137</name>
</gene>
<dbReference type="InterPro" id="IPR003959">
    <property type="entry name" value="ATPase_AAA_core"/>
</dbReference>
<dbReference type="STRING" id="33114.A0A2G2VFN0"/>
<dbReference type="EMBL" id="MLFT02000012">
    <property type="protein sequence ID" value="PHT31800.1"/>
    <property type="molecule type" value="Genomic_DNA"/>
</dbReference>
<sequence>MALVSRGRSILDPNAPLFIPSYHQDEEIGDDDFGFAGNDVAYFLPKNIDLDVDEDIVNMESQFEEIFQSSASEEHGIKSSLSGVNDLPKGSEALIRTLSMPKPKSPIEPPNHWWMRQCYPVIVAEKNRSQHGHFTIKEKLDVTYNGVRGCCAPFLAQFVKLGIDPPQGVFCYGLPGTGKTFLAREVANHIDAYFIRVIGSEFVQKYISEGARMVHELFQEQESMCYSRPFSKFLTSG</sequence>
<evidence type="ECO:0000256" key="1">
    <source>
        <dbReference type="ARBA" id="ARBA00022741"/>
    </source>
</evidence>
<comment type="caution">
    <text evidence="4">The sequence shown here is derived from an EMBL/GenBank/DDBJ whole genome shotgun (WGS) entry which is preliminary data.</text>
</comment>
<protein>
    <submittedName>
        <fullName evidence="4">26S protease regulatory subunit 7</fullName>
    </submittedName>
</protein>
<evidence type="ECO:0000256" key="2">
    <source>
        <dbReference type="ARBA" id="ARBA00022840"/>
    </source>
</evidence>
<name>A0A2G2VFN0_CAPBA</name>
<dbReference type="SUPFAM" id="SSF52540">
    <property type="entry name" value="P-loop containing nucleoside triphosphate hydrolases"/>
    <property type="match status" value="1"/>
</dbReference>
<keyword evidence="1" id="KW-0547">Nucleotide-binding</keyword>
<evidence type="ECO:0000313" key="5">
    <source>
        <dbReference type="Proteomes" id="UP000224567"/>
    </source>
</evidence>
<dbReference type="GO" id="GO:0016887">
    <property type="term" value="F:ATP hydrolysis activity"/>
    <property type="evidence" value="ECO:0007669"/>
    <property type="project" value="InterPro"/>
</dbReference>
<proteinExistence type="predicted"/>
<dbReference type="GO" id="GO:0006508">
    <property type="term" value="P:proteolysis"/>
    <property type="evidence" value="ECO:0007669"/>
    <property type="project" value="UniProtKB-KW"/>
</dbReference>
<dbReference type="Gene3D" id="3.40.50.300">
    <property type="entry name" value="P-loop containing nucleotide triphosphate hydrolases"/>
    <property type="match status" value="1"/>
</dbReference>